<dbReference type="Proteomes" id="UP001154078">
    <property type="component" value="Chromosome 7"/>
</dbReference>
<dbReference type="SUPFAM" id="SSF57903">
    <property type="entry name" value="FYVE/PHD zinc finger"/>
    <property type="match status" value="1"/>
</dbReference>
<evidence type="ECO:0000313" key="3">
    <source>
        <dbReference type="Proteomes" id="UP001154078"/>
    </source>
</evidence>
<evidence type="ECO:0008006" key="4">
    <source>
        <dbReference type="Google" id="ProtNLM"/>
    </source>
</evidence>
<accession>A0A9P0BDB3</accession>
<dbReference type="InterPro" id="IPR011011">
    <property type="entry name" value="Znf_FYVE_PHD"/>
</dbReference>
<organism evidence="2 3">
    <name type="scientific">Brassicogethes aeneus</name>
    <name type="common">Rape pollen beetle</name>
    <name type="synonym">Meligethes aeneus</name>
    <dbReference type="NCBI Taxonomy" id="1431903"/>
    <lineage>
        <taxon>Eukaryota</taxon>
        <taxon>Metazoa</taxon>
        <taxon>Ecdysozoa</taxon>
        <taxon>Arthropoda</taxon>
        <taxon>Hexapoda</taxon>
        <taxon>Insecta</taxon>
        <taxon>Pterygota</taxon>
        <taxon>Neoptera</taxon>
        <taxon>Endopterygota</taxon>
        <taxon>Coleoptera</taxon>
        <taxon>Polyphaga</taxon>
        <taxon>Cucujiformia</taxon>
        <taxon>Nitidulidae</taxon>
        <taxon>Meligethinae</taxon>
        <taxon>Brassicogethes</taxon>
    </lineage>
</organism>
<dbReference type="CDD" id="cd15517">
    <property type="entry name" value="PHD_TCF19_like"/>
    <property type="match status" value="1"/>
</dbReference>
<feature type="compositionally biased region" description="Basic and acidic residues" evidence="1">
    <location>
        <begin position="242"/>
        <end position="264"/>
    </location>
</feature>
<sequence length="332" mass="37527">MCKEDENLYKLQIERKGQVGYSTCLPASVKTFHSSKRRKIMEAVSTLYTYHLRAIVPKLAWTHPTTVRVRPRLQVFGSAFIQSATMKTAFNGFQSTGIWPTDSSIFTPSTDIGLGRPASEEVVPEAEQLELPSYSPPVEKDMPLRLDEEAGEDLTNSNDDTPAKKIRFDEDSATPGCSWMSTDIMSSSLHVSPKILMPIPKVKKSVKRTNRKREKTAVLTDPPYKKELETAIQEKAKMNLAKEERARTKLEKSKNKKNKTEKNKGKYLKTNGKKKDPKRECKINESDSEDFSDCECLYCGKFYSKSIDGWVACSVCNKWAHNFCAGIDSEDD</sequence>
<feature type="region of interest" description="Disordered" evidence="1">
    <location>
        <begin position="242"/>
        <end position="282"/>
    </location>
</feature>
<dbReference type="OrthoDB" id="6783564at2759"/>
<proteinExistence type="predicted"/>
<evidence type="ECO:0000313" key="2">
    <source>
        <dbReference type="EMBL" id="CAH0560644.1"/>
    </source>
</evidence>
<name>A0A9P0BDB3_BRAAE</name>
<dbReference type="AlphaFoldDB" id="A0A9P0BDB3"/>
<gene>
    <name evidence="2" type="ORF">MELIAE_LOCUS10371</name>
</gene>
<dbReference type="EMBL" id="OV121138">
    <property type="protein sequence ID" value="CAH0560644.1"/>
    <property type="molecule type" value="Genomic_DNA"/>
</dbReference>
<reference evidence="2" key="1">
    <citation type="submission" date="2021-12" db="EMBL/GenBank/DDBJ databases">
        <authorList>
            <person name="King R."/>
        </authorList>
    </citation>
    <scope>NUCLEOTIDE SEQUENCE</scope>
</reference>
<protein>
    <recommendedName>
        <fullName evidence="4">Zinc finger PHD-type domain-containing protein</fullName>
    </recommendedName>
</protein>
<evidence type="ECO:0000256" key="1">
    <source>
        <dbReference type="SAM" id="MobiDB-lite"/>
    </source>
</evidence>
<feature type="compositionally biased region" description="Basic and acidic residues" evidence="1">
    <location>
        <begin position="273"/>
        <end position="282"/>
    </location>
</feature>
<keyword evidence="3" id="KW-1185">Reference proteome</keyword>